<feature type="chain" id="PRO_5042854498" evidence="1">
    <location>
        <begin position="19"/>
        <end position="237"/>
    </location>
</feature>
<dbReference type="Proteomes" id="UP001310594">
    <property type="component" value="Unassembled WGS sequence"/>
</dbReference>
<dbReference type="AlphaFoldDB" id="A0AAN7ZV05"/>
<feature type="signal peptide" evidence="1">
    <location>
        <begin position="1"/>
        <end position="18"/>
    </location>
</feature>
<gene>
    <name evidence="2" type="ORF">LTR97_004183</name>
</gene>
<reference evidence="2" key="1">
    <citation type="submission" date="2023-08" db="EMBL/GenBank/DDBJ databases">
        <title>Black Yeasts Isolated from many extreme environments.</title>
        <authorList>
            <person name="Coleine C."/>
            <person name="Stajich J.E."/>
            <person name="Selbmann L."/>
        </authorList>
    </citation>
    <scope>NUCLEOTIDE SEQUENCE</scope>
    <source>
        <strain evidence="2">CCFEE 5810</strain>
    </source>
</reference>
<protein>
    <submittedName>
        <fullName evidence="2">Uncharacterized protein</fullName>
    </submittedName>
</protein>
<keyword evidence="1" id="KW-0732">Signal</keyword>
<comment type="caution">
    <text evidence="2">The sequence shown here is derived from an EMBL/GenBank/DDBJ whole genome shotgun (WGS) entry which is preliminary data.</text>
</comment>
<dbReference type="EMBL" id="JAVRQU010000005">
    <property type="protein sequence ID" value="KAK5703234.1"/>
    <property type="molecule type" value="Genomic_DNA"/>
</dbReference>
<sequence>MHKASFLFIASGLLLAFAQDDASSSGPDQIVCGTTARSSVISDDDFAGLAMNDTIFDSITEICRAGDIPYCNIPSCGLGVVVNVTFELLFNNSAMVPPDGGSADTSVNTCTETLGNIVTQCIGAGFTDGSVANKSNVFSSVAIQGYTIPAEFDSSGGSLFFNTADDGVDPPLVLDQHNAELASMFPEMMQHEVASEPITLDPTAPVADAFTTLGVFTVNAPNATQAITAQTSSTTAT</sequence>
<evidence type="ECO:0000256" key="1">
    <source>
        <dbReference type="SAM" id="SignalP"/>
    </source>
</evidence>
<proteinExistence type="predicted"/>
<accession>A0AAN7ZV05</accession>
<name>A0AAN7ZV05_9PEZI</name>
<evidence type="ECO:0000313" key="2">
    <source>
        <dbReference type="EMBL" id="KAK5703234.1"/>
    </source>
</evidence>
<organism evidence="2 3">
    <name type="scientific">Elasticomyces elasticus</name>
    <dbReference type="NCBI Taxonomy" id="574655"/>
    <lineage>
        <taxon>Eukaryota</taxon>
        <taxon>Fungi</taxon>
        <taxon>Dikarya</taxon>
        <taxon>Ascomycota</taxon>
        <taxon>Pezizomycotina</taxon>
        <taxon>Dothideomycetes</taxon>
        <taxon>Dothideomycetidae</taxon>
        <taxon>Mycosphaerellales</taxon>
        <taxon>Teratosphaeriaceae</taxon>
        <taxon>Elasticomyces</taxon>
    </lineage>
</organism>
<evidence type="ECO:0000313" key="3">
    <source>
        <dbReference type="Proteomes" id="UP001310594"/>
    </source>
</evidence>